<name>A0A542ZI03_9MICO</name>
<keyword evidence="1" id="KW-1133">Transmembrane helix</keyword>
<reference evidence="2 3" key="1">
    <citation type="submission" date="2019-06" db="EMBL/GenBank/DDBJ databases">
        <title>Sequencing the genomes of 1000 actinobacteria strains.</title>
        <authorList>
            <person name="Klenk H.-P."/>
        </authorList>
    </citation>
    <scope>NUCLEOTIDE SEQUENCE [LARGE SCALE GENOMIC DNA]</scope>
    <source>
        <strain evidence="2 3">DSM 18082</strain>
    </source>
</reference>
<keyword evidence="1" id="KW-0472">Membrane</keyword>
<feature type="transmembrane region" description="Helical" evidence="1">
    <location>
        <begin position="229"/>
        <end position="256"/>
    </location>
</feature>
<comment type="caution">
    <text evidence="2">The sequence shown here is derived from an EMBL/GenBank/DDBJ whole genome shotgun (WGS) entry which is preliminary data.</text>
</comment>
<proteinExistence type="predicted"/>
<sequence length="268" mass="27021">MPRRPSVPYTPARDREAPGAWLLGLGVFALLVASASLDGPGWFDPAEQCALDSTGGISSAGASGAYTSETRFFPPRVTCSLEGSVHAYQSEGRSWLIGAVLLAALACLVAGVVLLWLRARRQVPTTPTAGRPLTHIGVSAVLGVVVCLGWSAVGLMALFLAETVWGAVAAMSLCLATTLPVLIHLDGSLGPPRPRLTTSWWRALLVLGATAVGGSAAALAAHAGDGGHALGAASVAMAVGGATGAALASGATWLAAHAHGSGHQEAIR</sequence>
<protein>
    <submittedName>
        <fullName evidence="2">Uncharacterized protein</fullName>
    </submittedName>
</protein>
<keyword evidence="3" id="KW-1185">Reference proteome</keyword>
<evidence type="ECO:0000256" key="1">
    <source>
        <dbReference type="SAM" id="Phobius"/>
    </source>
</evidence>
<dbReference type="EMBL" id="VFOQ01000001">
    <property type="protein sequence ID" value="TQL59962.1"/>
    <property type="molecule type" value="Genomic_DNA"/>
</dbReference>
<keyword evidence="1" id="KW-0812">Transmembrane</keyword>
<dbReference type="Proteomes" id="UP000319514">
    <property type="component" value="Unassembled WGS sequence"/>
</dbReference>
<feature type="transmembrane region" description="Helical" evidence="1">
    <location>
        <begin position="138"/>
        <end position="158"/>
    </location>
</feature>
<accession>A0A542ZI03</accession>
<evidence type="ECO:0000313" key="3">
    <source>
        <dbReference type="Proteomes" id="UP000319514"/>
    </source>
</evidence>
<feature type="transmembrane region" description="Helical" evidence="1">
    <location>
        <begin position="204"/>
        <end position="223"/>
    </location>
</feature>
<feature type="transmembrane region" description="Helical" evidence="1">
    <location>
        <begin position="20"/>
        <end position="37"/>
    </location>
</feature>
<organism evidence="2 3">
    <name type="scientific">Oryzihumus leptocrescens</name>
    <dbReference type="NCBI Taxonomy" id="297536"/>
    <lineage>
        <taxon>Bacteria</taxon>
        <taxon>Bacillati</taxon>
        <taxon>Actinomycetota</taxon>
        <taxon>Actinomycetes</taxon>
        <taxon>Micrococcales</taxon>
        <taxon>Intrasporangiaceae</taxon>
        <taxon>Oryzihumus</taxon>
    </lineage>
</organism>
<evidence type="ECO:0000313" key="2">
    <source>
        <dbReference type="EMBL" id="TQL59962.1"/>
    </source>
</evidence>
<feature type="transmembrane region" description="Helical" evidence="1">
    <location>
        <begin position="164"/>
        <end position="183"/>
    </location>
</feature>
<feature type="transmembrane region" description="Helical" evidence="1">
    <location>
        <begin position="95"/>
        <end position="117"/>
    </location>
</feature>
<dbReference type="AlphaFoldDB" id="A0A542ZI03"/>
<gene>
    <name evidence="2" type="ORF">FB474_1337</name>
</gene>